<organism evidence="3 4">
    <name type="scientific">Solitalea agri</name>
    <dbReference type="NCBI Taxonomy" id="2953739"/>
    <lineage>
        <taxon>Bacteria</taxon>
        <taxon>Pseudomonadati</taxon>
        <taxon>Bacteroidota</taxon>
        <taxon>Sphingobacteriia</taxon>
        <taxon>Sphingobacteriales</taxon>
        <taxon>Sphingobacteriaceae</taxon>
        <taxon>Solitalea</taxon>
    </lineage>
</organism>
<dbReference type="InterPro" id="IPR019734">
    <property type="entry name" value="TPR_rpt"/>
</dbReference>
<dbReference type="Gene3D" id="1.25.40.10">
    <property type="entry name" value="Tetratricopeptide repeat domain"/>
    <property type="match status" value="2"/>
</dbReference>
<evidence type="ECO:0000256" key="2">
    <source>
        <dbReference type="SAM" id="SignalP"/>
    </source>
</evidence>
<dbReference type="SMART" id="SM00028">
    <property type="entry name" value="TPR"/>
    <property type="match status" value="4"/>
</dbReference>
<dbReference type="AlphaFoldDB" id="A0A9X2EZG0"/>
<evidence type="ECO:0000256" key="1">
    <source>
        <dbReference type="PROSITE-ProRule" id="PRU00339"/>
    </source>
</evidence>
<feature type="signal peptide" evidence="2">
    <location>
        <begin position="1"/>
        <end position="19"/>
    </location>
</feature>
<comment type="caution">
    <text evidence="3">The sequence shown here is derived from an EMBL/GenBank/DDBJ whole genome shotgun (WGS) entry which is preliminary data.</text>
</comment>
<dbReference type="PROSITE" id="PS50005">
    <property type="entry name" value="TPR"/>
    <property type="match status" value="2"/>
</dbReference>
<dbReference type="InterPro" id="IPR011990">
    <property type="entry name" value="TPR-like_helical_dom_sf"/>
</dbReference>
<dbReference type="Pfam" id="PF00515">
    <property type="entry name" value="TPR_1"/>
    <property type="match status" value="1"/>
</dbReference>
<keyword evidence="2" id="KW-0732">Signal</keyword>
<reference evidence="3" key="1">
    <citation type="submission" date="2022-06" db="EMBL/GenBank/DDBJ databases">
        <title>Solitalea sp. MAHUQ-68 isolated from rhizospheric soil.</title>
        <authorList>
            <person name="Huq M.A."/>
        </authorList>
    </citation>
    <scope>NUCLEOTIDE SEQUENCE</scope>
    <source>
        <strain evidence="3">MAHUQ-68</strain>
    </source>
</reference>
<sequence>MKKILLSGLLLAAAVVAKAQNSEVDNAEKMMMIGQMDKAKESIDKAAVHPKTANQAKTYLLKGKIYGAIALDTAKKNLDYDPTQIAYESLNKAKELDTKKQLDETELKNGYFNVYASAYNKGIAANNKEDYQTALKEFKFASEVNPQDTSLYLNIGIMAEKVKDNASAKASYQKLADMNYNKEPYIYHQLAEMYKAEGNKEAVVATLDKGRKIFPTDNTLMIDEINFYLGEGKPDVIVEKLNKAIEADPANKTLFFTLGVTYENMKKPEEAKAAYKKALGLDPNYFDANYNLGALYYNEAAEIIKKANMLPSNKVKEYDAERAKFQAKATEALPYLEKAYEVNPKDRNVLISLKEVYARTNQKDKYAKVDAALKALE</sequence>
<protein>
    <submittedName>
        <fullName evidence="3">Tetratricopeptide repeat protein</fullName>
    </submittedName>
</protein>
<gene>
    <name evidence="3" type="ORF">NF867_00300</name>
</gene>
<name>A0A9X2EZG0_9SPHI</name>
<evidence type="ECO:0000313" key="4">
    <source>
        <dbReference type="Proteomes" id="UP001155182"/>
    </source>
</evidence>
<dbReference type="PANTHER" id="PTHR12558">
    <property type="entry name" value="CELL DIVISION CYCLE 16,23,27"/>
    <property type="match status" value="1"/>
</dbReference>
<feature type="repeat" description="TPR" evidence="1">
    <location>
        <begin position="252"/>
        <end position="285"/>
    </location>
</feature>
<accession>A0A9X2EZG0</accession>
<dbReference type="PANTHER" id="PTHR12558:SF13">
    <property type="entry name" value="CELL DIVISION CYCLE PROTEIN 27 HOMOLOG"/>
    <property type="match status" value="1"/>
</dbReference>
<feature type="chain" id="PRO_5040904860" evidence="2">
    <location>
        <begin position="20"/>
        <end position="377"/>
    </location>
</feature>
<dbReference type="EMBL" id="JAMWYS010000002">
    <property type="protein sequence ID" value="MCO4291300.1"/>
    <property type="molecule type" value="Genomic_DNA"/>
</dbReference>
<proteinExistence type="predicted"/>
<dbReference type="RefSeq" id="WP_252585454.1">
    <property type="nucleotide sequence ID" value="NZ_JAMWYS010000002.1"/>
</dbReference>
<dbReference type="SUPFAM" id="SSF81901">
    <property type="entry name" value="HCP-like"/>
    <property type="match status" value="1"/>
</dbReference>
<keyword evidence="1" id="KW-0802">TPR repeat</keyword>
<evidence type="ECO:0000313" key="3">
    <source>
        <dbReference type="EMBL" id="MCO4291300.1"/>
    </source>
</evidence>
<keyword evidence="4" id="KW-1185">Reference proteome</keyword>
<feature type="repeat" description="TPR" evidence="1">
    <location>
        <begin position="115"/>
        <end position="148"/>
    </location>
</feature>
<dbReference type="Proteomes" id="UP001155182">
    <property type="component" value="Unassembled WGS sequence"/>
</dbReference>